<organism evidence="2 3">
    <name type="scientific">Bacillus pumilus</name>
    <name type="common">Bacillus mesentericus</name>
    <dbReference type="NCBI Taxonomy" id="1408"/>
    <lineage>
        <taxon>Bacteria</taxon>
        <taxon>Bacillati</taxon>
        <taxon>Bacillota</taxon>
        <taxon>Bacilli</taxon>
        <taxon>Bacillales</taxon>
        <taxon>Bacillaceae</taxon>
        <taxon>Bacillus</taxon>
    </lineage>
</organism>
<evidence type="ECO:0000313" key="3">
    <source>
        <dbReference type="Proteomes" id="UP000031978"/>
    </source>
</evidence>
<comment type="caution">
    <text evidence="2">The sequence shown here is derived from an EMBL/GenBank/DDBJ whole genome shotgun (WGS) entry which is preliminary data.</text>
</comment>
<evidence type="ECO:0000256" key="1">
    <source>
        <dbReference type="SAM" id="MobiDB-lite"/>
    </source>
</evidence>
<dbReference type="AlphaFoldDB" id="A0AB34QU07"/>
<reference evidence="2 3" key="1">
    <citation type="submission" date="2014-12" db="EMBL/GenBank/DDBJ databases">
        <title>Draft Genome Sequences of Five Spore-Forming Food Isolates of Bacillus pumilus.</title>
        <authorList>
            <person name="de Jong A."/>
            <person name="van Heel A.J."/>
            <person name="Montalban-Lopez M."/>
            <person name="Krawczyk A.O."/>
            <person name="Berendsen E.M."/>
            <person name="Wells-Bennik M."/>
            <person name="Kuipers O.P."/>
        </authorList>
    </citation>
    <scope>NUCLEOTIDE SEQUENCE [LARGE SCALE GENOMIC DNA]</scope>
    <source>
        <strain evidence="2 3">B4127</strain>
    </source>
</reference>
<name>A0AB34QU07_BACPU</name>
<proteinExistence type="predicted"/>
<feature type="compositionally biased region" description="Basic residues" evidence="1">
    <location>
        <begin position="30"/>
        <end position="42"/>
    </location>
</feature>
<gene>
    <name evidence="2" type="ORF">B4127_0493</name>
</gene>
<sequence>MQSVNKQLDKVDGKPLVAKKTTTAKEPQRRNNKQKRWERKIP</sequence>
<feature type="region of interest" description="Disordered" evidence="1">
    <location>
        <begin position="1"/>
        <end position="42"/>
    </location>
</feature>
<evidence type="ECO:0000313" key="2">
    <source>
        <dbReference type="EMBL" id="KIL19379.1"/>
    </source>
</evidence>
<dbReference type="Proteomes" id="UP000031978">
    <property type="component" value="Unassembled WGS sequence"/>
</dbReference>
<accession>A0AB34QU07</accession>
<protein>
    <submittedName>
        <fullName evidence="2">Uncharacterized protein</fullName>
    </submittedName>
</protein>
<dbReference type="EMBL" id="JXCL01000020">
    <property type="protein sequence ID" value="KIL19379.1"/>
    <property type="molecule type" value="Genomic_DNA"/>
</dbReference>